<dbReference type="EMBL" id="AE017285">
    <property type="protein sequence ID" value="AAS97745.1"/>
    <property type="molecule type" value="Genomic_DNA"/>
</dbReference>
<dbReference type="STRING" id="882.DVU_3275"/>
<evidence type="ECO:0000313" key="3">
    <source>
        <dbReference type="Proteomes" id="UP000002194"/>
    </source>
</evidence>
<evidence type="ECO:0000256" key="1">
    <source>
        <dbReference type="SAM" id="MobiDB-lite"/>
    </source>
</evidence>
<dbReference type="HOGENOM" id="CLU_3182944_0_0_7"/>
<accession>Q725Z8</accession>
<dbReference type="KEGG" id="dvu:DVU_3275"/>
<feature type="compositionally biased region" description="Basic and acidic residues" evidence="1">
    <location>
        <begin position="19"/>
        <end position="28"/>
    </location>
</feature>
<dbReference type="AlphaFoldDB" id="Q725Z8"/>
<protein>
    <submittedName>
        <fullName evidence="2">Uncharacterized protein</fullName>
    </submittedName>
</protein>
<gene>
    <name evidence="2" type="ordered locus">DVU_3275</name>
</gene>
<dbReference type="Proteomes" id="UP000002194">
    <property type="component" value="Chromosome"/>
</dbReference>
<organism evidence="2 3">
    <name type="scientific">Nitratidesulfovibrio vulgaris (strain ATCC 29579 / DSM 644 / CCUG 34227 / NCIMB 8303 / VKM B-1760 / Hildenborough)</name>
    <name type="common">Desulfovibrio vulgaris</name>
    <dbReference type="NCBI Taxonomy" id="882"/>
    <lineage>
        <taxon>Bacteria</taxon>
        <taxon>Pseudomonadati</taxon>
        <taxon>Thermodesulfobacteriota</taxon>
        <taxon>Desulfovibrionia</taxon>
        <taxon>Desulfovibrionales</taxon>
        <taxon>Desulfovibrionaceae</taxon>
        <taxon>Nitratidesulfovibrio</taxon>
    </lineage>
</organism>
<name>Q725Z8_NITV2</name>
<sequence length="46" mass="4971">MDGVPRCILRSPPRRTFRRMADGSEADLRSASADARAASQGAQLPQ</sequence>
<dbReference type="PaxDb" id="882-DVU_3275"/>
<reference evidence="2 3" key="1">
    <citation type="journal article" date="2004" name="Nat. Biotechnol.">
        <title>The genome sequence of the anaerobic, sulfate-reducing bacterium Desulfovibrio vulgaris Hildenborough.</title>
        <authorList>
            <person name="Heidelberg J.F."/>
            <person name="Seshadri R."/>
            <person name="Haveman S.A."/>
            <person name="Hemme C.L."/>
            <person name="Paulsen I.T."/>
            <person name="Kolonay J.F."/>
            <person name="Eisen J.A."/>
            <person name="Ward N."/>
            <person name="Methe B."/>
            <person name="Brinkac L.M."/>
            <person name="Daugherty S.C."/>
            <person name="Deboy R.T."/>
            <person name="Dodson R.J."/>
            <person name="Durkin A.S."/>
            <person name="Madupu R."/>
            <person name="Nelson W.C."/>
            <person name="Sullivan S.A."/>
            <person name="Fouts D."/>
            <person name="Haft D.H."/>
            <person name="Selengut J."/>
            <person name="Peterson J.D."/>
            <person name="Davidsen T.M."/>
            <person name="Zafar N."/>
            <person name="Zhou L."/>
            <person name="Radune D."/>
            <person name="Dimitrov G."/>
            <person name="Hance M."/>
            <person name="Tran K."/>
            <person name="Khouri H."/>
            <person name="Gill J."/>
            <person name="Utterback T.R."/>
            <person name="Feldblyum T.V."/>
            <person name="Wall J.D."/>
            <person name="Voordouw G."/>
            <person name="Fraser C.M."/>
        </authorList>
    </citation>
    <scope>NUCLEOTIDE SEQUENCE [LARGE SCALE GENOMIC DNA]</scope>
    <source>
        <strain evidence="3">ATCC 29579 / DSM 644 / NCIMB 8303 / VKM B-1760 / Hildenborough</strain>
    </source>
</reference>
<feature type="compositionally biased region" description="Low complexity" evidence="1">
    <location>
        <begin position="29"/>
        <end position="46"/>
    </location>
</feature>
<feature type="region of interest" description="Disordered" evidence="1">
    <location>
        <begin position="1"/>
        <end position="46"/>
    </location>
</feature>
<evidence type="ECO:0000313" key="2">
    <source>
        <dbReference type="EMBL" id="AAS97745.1"/>
    </source>
</evidence>
<keyword evidence="3" id="KW-1185">Reference proteome</keyword>
<dbReference type="EnsemblBacteria" id="AAS97745">
    <property type="protein sequence ID" value="AAS97745"/>
    <property type="gene ID" value="DVU_3275"/>
</dbReference>
<proteinExistence type="predicted"/>